<dbReference type="PROSITE" id="PS51819">
    <property type="entry name" value="VOC"/>
    <property type="match status" value="1"/>
</dbReference>
<dbReference type="InterPro" id="IPR037523">
    <property type="entry name" value="VOC_core"/>
</dbReference>
<dbReference type="RefSeq" id="WP_069910841.1">
    <property type="nucleotide sequence ID" value="NZ_LAJE02000244.1"/>
</dbReference>
<gene>
    <name evidence="2" type="ORF">VW23_023760</name>
</gene>
<name>A0A1E5XN03_9HYPH</name>
<dbReference type="Proteomes" id="UP000095463">
    <property type="component" value="Unassembled WGS sequence"/>
</dbReference>
<organism evidence="2 3">
    <name type="scientific">Devosia insulae DS-56</name>
    <dbReference type="NCBI Taxonomy" id="1116389"/>
    <lineage>
        <taxon>Bacteria</taxon>
        <taxon>Pseudomonadati</taxon>
        <taxon>Pseudomonadota</taxon>
        <taxon>Alphaproteobacteria</taxon>
        <taxon>Hyphomicrobiales</taxon>
        <taxon>Devosiaceae</taxon>
        <taxon>Devosia</taxon>
    </lineage>
</organism>
<dbReference type="EMBL" id="LAJE02000244">
    <property type="protein sequence ID" value="OEO29951.1"/>
    <property type="molecule type" value="Genomic_DNA"/>
</dbReference>
<feature type="domain" description="VOC" evidence="1">
    <location>
        <begin position="6"/>
        <end position="129"/>
    </location>
</feature>
<evidence type="ECO:0000313" key="3">
    <source>
        <dbReference type="Proteomes" id="UP000095463"/>
    </source>
</evidence>
<reference evidence="2 3" key="1">
    <citation type="journal article" date="2015" name="Genome Announc.">
        <title>Genome Assemblies of Three Soil-Associated Devosia species: D. insulae, D. limi, and D. soli.</title>
        <authorList>
            <person name="Hassan Y.I."/>
            <person name="Lepp D."/>
            <person name="Zhou T."/>
        </authorList>
    </citation>
    <scope>NUCLEOTIDE SEQUENCE [LARGE SCALE GENOMIC DNA]</scope>
    <source>
        <strain evidence="2 3">DS-56</strain>
    </source>
</reference>
<dbReference type="AlphaFoldDB" id="A0A1E5XN03"/>
<comment type="caution">
    <text evidence="2">The sequence shown here is derived from an EMBL/GenBank/DDBJ whole genome shotgun (WGS) entry which is preliminary data.</text>
</comment>
<dbReference type="Pfam" id="PF00903">
    <property type="entry name" value="Glyoxalase"/>
    <property type="match status" value="1"/>
</dbReference>
<proteinExistence type="predicted"/>
<dbReference type="InterPro" id="IPR004360">
    <property type="entry name" value="Glyas_Fos-R_dOase_dom"/>
</dbReference>
<sequence length="155" mass="17037">MQPFTSLGHFNLKTSDLQASIDFYAKLGFPEFLRLTQADGRTWIVYLRITDELYIELLPGGTGRAGDQQAAGLNHLCLTTPDIEDTAAHLANVGIALVSPLDPTRRGVDGNRGMWIVDPDGNRIEIMEMAPSCDQYAAINTFRDTGRATTLSRPI</sequence>
<evidence type="ECO:0000313" key="2">
    <source>
        <dbReference type="EMBL" id="OEO29951.1"/>
    </source>
</evidence>
<dbReference type="OrthoDB" id="7947929at2"/>
<dbReference type="SUPFAM" id="SSF54593">
    <property type="entry name" value="Glyoxalase/Bleomycin resistance protein/Dihydroxybiphenyl dioxygenase"/>
    <property type="match status" value="1"/>
</dbReference>
<accession>A0A1E5XN03</accession>
<protein>
    <recommendedName>
        <fullName evidence="1">VOC domain-containing protein</fullName>
    </recommendedName>
</protein>
<dbReference type="CDD" id="cd06587">
    <property type="entry name" value="VOC"/>
    <property type="match status" value="1"/>
</dbReference>
<dbReference type="Gene3D" id="3.10.180.10">
    <property type="entry name" value="2,3-Dihydroxybiphenyl 1,2-Dioxygenase, domain 1"/>
    <property type="match status" value="1"/>
</dbReference>
<dbReference type="InterPro" id="IPR029068">
    <property type="entry name" value="Glyas_Bleomycin-R_OHBP_Dase"/>
</dbReference>
<keyword evidence="3" id="KW-1185">Reference proteome</keyword>
<evidence type="ECO:0000259" key="1">
    <source>
        <dbReference type="PROSITE" id="PS51819"/>
    </source>
</evidence>